<organism evidence="2 3">
    <name type="scientific">Haloferula sargassicola</name>
    <dbReference type="NCBI Taxonomy" id="490096"/>
    <lineage>
        <taxon>Bacteria</taxon>
        <taxon>Pseudomonadati</taxon>
        <taxon>Verrucomicrobiota</taxon>
        <taxon>Verrucomicrobiia</taxon>
        <taxon>Verrucomicrobiales</taxon>
        <taxon>Verrucomicrobiaceae</taxon>
        <taxon>Haloferula</taxon>
    </lineage>
</organism>
<feature type="signal peptide" evidence="1">
    <location>
        <begin position="1"/>
        <end position="19"/>
    </location>
</feature>
<evidence type="ECO:0000313" key="3">
    <source>
        <dbReference type="Proteomes" id="UP001476282"/>
    </source>
</evidence>
<protein>
    <submittedName>
        <fullName evidence="2">Uncharacterized protein</fullName>
    </submittedName>
</protein>
<keyword evidence="1" id="KW-0732">Signal</keyword>
<evidence type="ECO:0000256" key="1">
    <source>
        <dbReference type="SAM" id="SignalP"/>
    </source>
</evidence>
<evidence type="ECO:0000313" key="2">
    <source>
        <dbReference type="EMBL" id="GAA5484832.1"/>
    </source>
</evidence>
<accession>A0ABP9UVQ6</accession>
<dbReference type="EMBL" id="BAABRI010000039">
    <property type="protein sequence ID" value="GAA5484832.1"/>
    <property type="molecule type" value="Genomic_DNA"/>
</dbReference>
<reference evidence="2 3" key="1">
    <citation type="submission" date="2024-02" db="EMBL/GenBank/DDBJ databases">
        <title>Haloferula sargassicola NBRC 104335.</title>
        <authorList>
            <person name="Ichikawa N."/>
            <person name="Katano-Makiyama Y."/>
            <person name="Hidaka K."/>
        </authorList>
    </citation>
    <scope>NUCLEOTIDE SEQUENCE [LARGE SCALE GENOMIC DNA]</scope>
    <source>
        <strain evidence="2 3">NBRC 104335</strain>
    </source>
</reference>
<gene>
    <name evidence="2" type="ORF">Hsar01_04082</name>
</gene>
<dbReference type="RefSeq" id="WP_353568949.1">
    <property type="nucleotide sequence ID" value="NZ_BAABRI010000039.1"/>
</dbReference>
<feature type="chain" id="PRO_5045671449" evidence="1">
    <location>
        <begin position="20"/>
        <end position="131"/>
    </location>
</feature>
<name>A0ABP9UVQ6_9BACT</name>
<sequence>MKSILSALILVLSVSHVRAGEEVLPYSAFGPQSAAYELIGMEWWQWDSHGDEDDHEYPIKVVVYWGQTRDETARRYPVDQAKLQDFRYVEYSKAVEHLEATIKDFAEAKLDASAMERALAKLRKRKAEPQR</sequence>
<comment type="caution">
    <text evidence="2">The sequence shown here is derived from an EMBL/GenBank/DDBJ whole genome shotgun (WGS) entry which is preliminary data.</text>
</comment>
<proteinExistence type="predicted"/>
<dbReference type="Proteomes" id="UP001476282">
    <property type="component" value="Unassembled WGS sequence"/>
</dbReference>
<keyword evidence="3" id="KW-1185">Reference proteome</keyword>